<dbReference type="InterPro" id="IPR036390">
    <property type="entry name" value="WH_DNA-bd_sf"/>
</dbReference>
<gene>
    <name evidence="1" type="ORF">MAA8898_03400</name>
</gene>
<dbReference type="PANTHER" id="PTHR43537">
    <property type="entry name" value="TRANSCRIPTIONAL REGULATOR, GNTR FAMILY"/>
    <property type="match status" value="1"/>
</dbReference>
<dbReference type="SUPFAM" id="SSF46785">
    <property type="entry name" value="Winged helix' DNA-binding domain"/>
    <property type="match status" value="1"/>
</dbReference>
<accession>A0A238KWJ2</accession>
<sequence length="267" mass="29608">MFTCYEKMVALMYDPVSPLLRNGTSDDGLPQPEAKARFAEDRLLDAVLWCEVLPGETITESDVMDRFGLTRAAARAALTRLGYDGWAEPLARMGWQVAPVTGDLIGQVLTARRVVEPEALSRADLTAQQIGEVRRIGEVLAAVQHQPSEGVSVAFRHFVDEIDSLLLSGIDRFTARHLRKLWHHSARMTRFLEDATAGHLFQRDDVFALVRAVTAQDQPQIARARHALIDAQEAFFLQQMLKSKAALGPGSGLSAQYRQAADNRRSS</sequence>
<dbReference type="AlphaFoldDB" id="A0A238KWJ2"/>
<dbReference type="OrthoDB" id="8638122at2"/>
<proteinExistence type="predicted"/>
<evidence type="ECO:0000313" key="2">
    <source>
        <dbReference type="Proteomes" id="UP000207598"/>
    </source>
</evidence>
<name>A0A238KWJ2_9RHOB</name>
<dbReference type="PANTHER" id="PTHR43537:SF45">
    <property type="entry name" value="GNTR FAMILY REGULATORY PROTEIN"/>
    <property type="match status" value="1"/>
</dbReference>
<dbReference type="Gene3D" id="1.10.10.10">
    <property type="entry name" value="Winged helix-like DNA-binding domain superfamily/Winged helix DNA-binding domain"/>
    <property type="match status" value="1"/>
</dbReference>
<dbReference type="Proteomes" id="UP000207598">
    <property type="component" value="Unassembled WGS sequence"/>
</dbReference>
<dbReference type="EMBL" id="FXYF01000010">
    <property type="protein sequence ID" value="SMX46446.1"/>
    <property type="molecule type" value="Genomic_DNA"/>
</dbReference>
<evidence type="ECO:0000313" key="1">
    <source>
        <dbReference type="EMBL" id="SMX46446.1"/>
    </source>
</evidence>
<organism evidence="1 2">
    <name type="scientific">Maliponia aquimaris</name>
    <dbReference type="NCBI Taxonomy" id="1673631"/>
    <lineage>
        <taxon>Bacteria</taxon>
        <taxon>Pseudomonadati</taxon>
        <taxon>Pseudomonadota</taxon>
        <taxon>Alphaproteobacteria</taxon>
        <taxon>Rhodobacterales</taxon>
        <taxon>Paracoccaceae</taxon>
        <taxon>Maliponia</taxon>
    </lineage>
</organism>
<reference evidence="1 2" key="1">
    <citation type="submission" date="2017-05" db="EMBL/GenBank/DDBJ databases">
        <authorList>
            <person name="Song R."/>
            <person name="Chenine A.L."/>
            <person name="Ruprecht R.M."/>
        </authorList>
    </citation>
    <scope>NUCLEOTIDE SEQUENCE [LARGE SCALE GENOMIC DNA]</scope>
    <source>
        <strain evidence="1 2">CECT 8898</strain>
    </source>
</reference>
<protein>
    <submittedName>
        <fullName evidence="1">Bacterial regulatory proteins, gntR family</fullName>
    </submittedName>
</protein>
<keyword evidence="2" id="KW-1185">Reference proteome</keyword>
<dbReference type="InterPro" id="IPR036388">
    <property type="entry name" value="WH-like_DNA-bd_sf"/>
</dbReference>